<dbReference type="PANTHER" id="PTHR36306:SF1">
    <property type="entry name" value="ALPHA-AMYLASE-RELATED"/>
    <property type="match status" value="1"/>
</dbReference>
<dbReference type="GO" id="GO:0016787">
    <property type="term" value="F:hydrolase activity"/>
    <property type="evidence" value="ECO:0007669"/>
    <property type="project" value="UniProtKB-KW"/>
</dbReference>
<protein>
    <submittedName>
        <fullName evidence="5">Glycoside hydrolase family protein</fullName>
    </submittedName>
</protein>
<dbReference type="GO" id="GO:0005975">
    <property type="term" value="P:carbohydrate metabolic process"/>
    <property type="evidence" value="ECO:0007669"/>
    <property type="project" value="InterPro"/>
</dbReference>
<accession>W0SJP1</accession>
<dbReference type="AlphaFoldDB" id="W0SJP1"/>
<dbReference type="RefSeq" id="WP_041100591.1">
    <property type="nucleotide sequence ID" value="NZ_AP012547.1"/>
</dbReference>
<comment type="similarity">
    <text evidence="1 3">Belongs to the glycosyl hydrolase 57 family.</text>
</comment>
<dbReference type="PANTHER" id="PTHR36306">
    <property type="entry name" value="ALPHA-AMYLASE-RELATED-RELATED"/>
    <property type="match status" value="1"/>
</dbReference>
<sequence length="578" mass="64544">MTKTLDLVFLWHMHQPDYRDHGATGVGAGGTAAHQSTGEFVLPWVYLHAMKDYVDMAAHLERHPHIRCVVNFVPVLLDQIEDYAQQFASGEFRDPLLRMLATPDLDRISDADRRLLLATCFRSNHVTMLAPFPQYKRLHDIYQLLVHENEIAYGYLSGAYFSDLVTWYHLAWTGETERRRNPLLATLMSQGEGYDADDRQRLLASIGELITGLIPRWRALAARGQVELSSTPQTHPLSPLLLDFQVARESLPQAPLPFAAAYPGGRSRVIAQIGAARTSHARRFGATPVGMWPAEGAVSEDFVKHLATSGCRWIASGEGVLKNSLAASGIADPHAAYRPWRLEKAPGLTLFFRDERLSDLIGFDYAKWHGRDAAQHLVTQLEAILDAATENETPVVSIILDGENAWEHYPYNGYYFFDDLYALLAEHPRIRSTTYAELLARSPSPVATPLPRLTAGSWVYGTLSTWIGDEAKNRGWDMLCEAKKSCDRVLASGRLDAAQIAAVETQLAICESSDWFWWFGDYNPSAAVASFDSLYRRNLTRLYRLLQLEPPPQLETPICAGSATAEGGSMRRVTVSQS</sequence>
<reference evidence="5 6" key="1">
    <citation type="journal article" date="2014" name="Syst. Appl. Microbiol.">
        <title>Complete genomes of freshwater sulfur oxidizers Sulfuricella denitrificans skB26 and Sulfuritalea hydrogenivorans sk43H: genetic insights into the sulfur oxidation pathway of betaproteobacteria.</title>
        <authorList>
            <person name="Watanabe T."/>
            <person name="Kojima H."/>
            <person name="Fukui M."/>
        </authorList>
    </citation>
    <scope>NUCLEOTIDE SEQUENCE [LARGE SCALE GENOMIC DNA]</scope>
    <source>
        <strain evidence="5">DSM22779</strain>
    </source>
</reference>
<dbReference type="Gene3D" id="3.20.110.10">
    <property type="entry name" value="Glycoside hydrolase 38, N terminal domain"/>
    <property type="match status" value="1"/>
</dbReference>
<dbReference type="SUPFAM" id="SSF88713">
    <property type="entry name" value="Glycoside hydrolase/deacetylase"/>
    <property type="match status" value="1"/>
</dbReference>
<name>W0SJP1_9PROT</name>
<evidence type="ECO:0000259" key="4">
    <source>
        <dbReference type="Pfam" id="PF03065"/>
    </source>
</evidence>
<keyword evidence="2 3" id="KW-0119">Carbohydrate metabolism</keyword>
<dbReference type="Proteomes" id="UP000031637">
    <property type="component" value="Chromosome"/>
</dbReference>
<evidence type="ECO:0000313" key="5">
    <source>
        <dbReference type="EMBL" id="BAO30946.1"/>
    </source>
</evidence>
<feature type="domain" description="Glycoside hydrolase family 57 N-terminal" evidence="4">
    <location>
        <begin position="8"/>
        <end position="442"/>
    </location>
</feature>
<evidence type="ECO:0000256" key="2">
    <source>
        <dbReference type="ARBA" id="ARBA00023277"/>
    </source>
</evidence>
<dbReference type="CDD" id="cd10796">
    <property type="entry name" value="GH57N_APU"/>
    <property type="match status" value="1"/>
</dbReference>
<keyword evidence="5" id="KW-0378">Hydrolase</keyword>
<dbReference type="InterPro" id="IPR004300">
    <property type="entry name" value="Glyco_hydro_57_N"/>
</dbReference>
<dbReference type="InterPro" id="IPR052046">
    <property type="entry name" value="GH57_Enzymes"/>
</dbReference>
<organism evidence="5 6">
    <name type="scientific">Sulfuritalea hydrogenivorans sk43H</name>
    <dbReference type="NCBI Taxonomy" id="1223802"/>
    <lineage>
        <taxon>Bacteria</taxon>
        <taxon>Pseudomonadati</taxon>
        <taxon>Pseudomonadota</taxon>
        <taxon>Betaproteobacteria</taxon>
        <taxon>Nitrosomonadales</taxon>
        <taxon>Sterolibacteriaceae</taxon>
        <taxon>Sulfuritalea</taxon>
    </lineage>
</organism>
<proteinExistence type="inferred from homology"/>
<dbReference type="InterPro" id="IPR011330">
    <property type="entry name" value="Glyco_hydro/deAcase_b/a-brl"/>
</dbReference>
<dbReference type="Pfam" id="PF03065">
    <property type="entry name" value="Glyco_hydro_57"/>
    <property type="match status" value="1"/>
</dbReference>
<dbReference type="KEGG" id="shd:SUTH_03173"/>
<dbReference type="STRING" id="1223802.SUTH_03173"/>
<gene>
    <name evidence="5" type="ORF">SUTH_03173</name>
</gene>
<evidence type="ECO:0000256" key="1">
    <source>
        <dbReference type="ARBA" id="ARBA00006821"/>
    </source>
</evidence>
<dbReference type="HOGENOM" id="CLU_005603_1_0_4"/>
<evidence type="ECO:0000313" key="6">
    <source>
        <dbReference type="Proteomes" id="UP000031637"/>
    </source>
</evidence>
<dbReference type="InterPro" id="IPR027291">
    <property type="entry name" value="Glyco_hydro_38_N_sf"/>
</dbReference>
<keyword evidence="6" id="KW-1185">Reference proteome</keyword>
<evidence type="ECO:0000256" key="3">
    <source>
        <dbReference type="RuleBase" id="RU361196"/>
    </source>
</evidence>
<dbReference type="EMBL" id="AP012547">
    <property type="protein sequence ID" value="BAO30946.1"/>
    <property type="molecule type" value="Genomic_DNA"/>
</dbReference>